<dbReference type="InterPro" id="IPR007863">
    <property type="entry name" value="Peptidase_M16_C"/>
</dbReference>
<feature type="domain" description="Peptidase M16 C-terminal" evidence="17">
    <location>
        <begin position="210"/>
        <end position="383"/>
    </location>
</feature>
<protein>
    <recommendedName>
        <fullName evidence="5">Protease 3</fullName>
        <ecNumber evidence="4">3.4.24.55</ecNumber>
    </recommendedName>
    <alternativeName>
        <fullName evidence="13">Pitrilysin</fullName>
    </alternativeName>
    <alternativeName>
        <fullName evidence="12">Protease III</fullName>
    </alternativeName>
    <alternativeName>
        <fullName evidence="11">Protease pi</fullName>
    </alternativeName>
</protein>
<keyword evidence="15" id="KW-0732">Signal</keyword>
<dbReference type="Proteomes" id="UP000537130">
    <property type="component" value="Unassembled WGS sequence"/>
</dbReference>
<dbReference type="GO" id="GO:0006508">
    <property type="term" value="P:proteolysis"/>
    <property type="evidence" value="ECO:0007669"/>
    <property type="project" value="UniProtKB-KW"/>
</dbReference>
<evidence type="ECO:0000313" key="21">
    <source>
        <dbReference type="Proteomes" id="UP000537130"/>
    </source>
</evidence>
<evidence type="ECO:0000313" key="20">
    <source>
        <dbReference type="EMBL" id="MBB3045807.1"/>
    </source>
</evidence>
<evidence type="ECO:0000256" key="9">
    <source>
        <dbReference type="ARBA" id="ARBA00022833"/>
    </source>
</evidence>
<dbReference type="RefSeq" id="WP_183408534.1">
    <property type="nucleotide sequence ID" value="NZ_JACHWY010000001.1"/>
</dbReference>
<proteinExistence type="inferred from homology"/>
<dbReference type="PANTHER" id="PTHR43690:SF18">
    <property type="entry name" value="INSULIN-DEGRADING ENZYME-RELATED"/>
    <property type="match status" value="1"/>
</dbReference>
<dbReference type="InterPro" id="IPR011249">
    <property type="entry name" value="Metalloenz_LuxS/M16"/>
</dbReference>
<dbReference type="FunFam" id="3.30.830.10:FF:000012">
    <property type="entry name" value="Protease 3"/>
    <property type="match status" value="1"/>
</dbReference>
<organism evidence="20 21">
    <name type="scientific">Litorivivens lipolytica</name>
    <dbReference type="NCBI Taxonomy" id="1524264"/>
    <lineage>
        <taxon>Bacteria</taxon>
        <taxon>Pseudomonadati</taxon>
        <taxon>Pseudomonadota</taxon>
        <taxon>Gammaproteobacteria</taxon>
        <taxon>Litorivivens</taxon>
    </lineage>
</organism>
<dbReference type="PROSITE" id="PS00143">
    <property type="entry name" value="INSULINASE"/>
    <property type="match status" value="1"/>
</dbReference>
<evidence type="ECO:0000259" key="19">
    <source>
        <dbReference type="Pfam" id="PF22456"/>
    </source>
</evidence>
<feature type="domain" description="Coenzyme PQQ synthesis protein F-like C-terminal lobe" evidence="19">
    <location>
        <begin position="770"/>
        <end position="865"/>
    </location>
</feature>
<evidence type="ECO:0000256" key="8">
    <source>
        <dbReference type="ARBA" id="ARBA00022801"/>
    </source>
</evidence>
<dbReference type="Gene3D" id="3.30.830.10">
    <property type="entry name" value="Metalloenzyme, LuxS/M16 peptidase-like"/>
    <property type="match status" value="4"/>
</dbReference>
<comment type="function">
    <text evidence="2">Endopeptidase that degrades small peptides of less than 7 kDa, such as glucagon and insulin.</text>
</comment>
<dbReference type="Pfam" id="PF05193">
    <property type="entry name" value="Peptidase_M16_C"/>
    <property type="match status" value="1"/>
</dbReference>
<comment type="caution">
    <text evidence="20">The sequence shown here is derived from an EMBL/GenBank/DDBJ whole genome shotgun (WGS) entry which is preliminary data.</text>
</comment>
<feature type="domain" description="Peptidase M16 N-terminal" evidence="16">
    <location>
        <begin position="49"/>
        <end position="170"/>
    </location>
</feature>
<evidence type="ECO:0000256" key="4">
    <source>
        <dbReference type="ARBA" id="ARBA00012449"/>
    </source>
</evidence>
<evidence type="ECO:0000256" key="10">
    <source>
        <dbReference type="ARBA" id="ARBA00023049"/>
    </source>
</evidence>
<evidence type="ECO:0000256" key="6">
    <source>
        <dbReference type="ARBA" id="ARBA00022670"/>
    </source>
</evidence>
<feature type="signal peptide" evidence="15">
    <location>
        <begin position="1"/>
        <end position="24"/>
    </location>
</feature>
<evidence type="ECO:0000256" key="5">
    <source>
        <dbReference type="ARBA" id="ARBA00017565"/>
    </source>
</evidence>
<keyword evidence="21" id="KW-1185">Reference proteome</keyword>
<dbReference type="InterPro" id="IPR050626">
    <property type="entry name" value="Peptidase_M16"/>
</dbReference>
<evidence type="ECO:0000259" key="18">
    <source>
        <dbReference type="Pfam" id="PF16187"/>
    </source>
</evidence>
<evidence type="ECO:0000256" key="1">
    <source>
        <dbReference type="ARBA" id="ARBA00001947"/>
    </source>
</evidence>
<keyword evidence="6" id="KW-0645">Protease</keyword>
<sequence>MMKSPLRWSLLCLLVVLTACGAKPDNNIVLPQTDSRDVRYLRLDNDLQVVLISDPSIDKAAAALDINVGSRHDPRDRQGLAHFLEHMLFLGTEKYPDAGEYQSFISSHGGSHNAYTSFEHTNYFFDIGAAHLDEALDRFAQFFSAPLFNAEFVGREVNAVNSEYQARIQNDYRRALDVFKELANSDHPFTKFTVGNLSTLLGGRGEEALRQDLLDFYEDHYSANRMGLVVIGRENLDELQAMVVDRFSEIENRKLSDSEIKVPLVEETPLRFELKPRREMRELSVSFELPDVRAQYHKKPLNYLGHLLGHEGEGSLLYVLKKNGWAEGLRAGAGFQYHGGSVFNISIELTPAGMAAVDTVTDMVFEAIALIQSEGVAQWRFQELTDIARLQFDFRTRPSEIHEVSQLANNLHYFSPSDLIRGDYAMTDFDPDLIQDLVNAMTPDKAIIAITRPELEGEKTSELYNVSYKVTPPTAAELERWKVRAGVAGLALPKPNPFIASDLSIKSGEGSEVPRQVVSTGRIGVWHMLDKRFSLPKGNLNVLIRSPSASSDATRQAAAELWVRMVRDELNAFAYSAQLAGLDYSLQARWDGIGLELRGFNDKQGMLLDSLASRLANPEWDEVRFLRVKMDYIRDLENQRHADPYRYLSSALSQQLQRFRFTTEQRLQAVQSLGMKEVKAYSREVMSATQLYLMAHGNYSESDARQFARVAADFLLGDRVPDAQPEQVRRIPEGNFGESYSLEHNDSALLWYLQAPNPGHRARIVMGIAGQMIGPAFFNELRTRDQLGYVVYGGAYPVREVPALYFVVQSPVTDTADLQKRFRAFLDNWQESGIDEQTYERNRKALRVKLLEQPRNLWEAGDQFWRDLMDGYTSFNSREQLVDVLDQMGFDTWKRELLAILEEDSRRSLWLQAGGARGEKNLGVQKLDGPGQVGRKRQFFLYEHPPLKH</sequence>
<dbReference type="GO" id="GO:0004222">
    <property type="term" value="F:metalloendopeptidase activity"/>
    <property type="evidence" value="ECO:0007669"/>
    <property type="project" value="UniProtKB-EC"/>
</dbReference>
<keyword evidence="7" id="KW-0479">Metal-binding</keyword>
<name>A0A7W4W2P0_9GAMM</name>
<evidence type="ECO:0000256" key="12">
    <source>
        <dbReference type="ARBA" id="ARBA00031184"/>
    </source>
</evidence>
<evidence type="ECO:0000256" key="3">
    <source>
        <dbReference type="ARBA" id="ARBA00007261"/>
    </source>
</evidence>
<keyword evidence="10" id="KW-0482">Metalloprotease</keyword>
<evidence type="ECO:0000259" key="17">
    <source>
        <dbReference type="Pfam" id="PF05193"/>
    </source>
</evidence>
<accession>A0A7W4W2P0</accession>
<evidence type="ECO:0000256" key="14">
    <source>
        <dbReference type="RuleBase" id="RU004447"/>
    </source>
</evidence>
<dbReference type="GO" id="GO:0046872">
    <property type="term" value="F:metal ion binding"/>
    <property type="evidence" value="ECO:0007669"/>
    <property type="project" value="UniProtKB-KW"/>
</dbReference>
<dbReference type="InterPro" id="IPR032632">
    <property type="entry name" value="Peptidase_M16_M"/>
</dbReference>
<comment type="similarity">
    <text evidence="3 14">Belongs to the peptidase M16 family.</text>
</comment>
<evidence type="ECO:0000256" key="15">
    <source>
        <dbReference type="SAM" id="SignalP"/>
    </source>
</evidence>
<feature type="chain" id="PRO_5030744267" description="Protease 3" evidence="15">
    <location>
        <begin position="25"/>
        <end position="949"/>
    </location>
</feature>
<evidence type="ECO:0000259" key="16">
    <source>
        <dbReference type="Pfam" id="PF00675"/>
    </source>
</evidence>
<evidence type="ECO:0000256" key="2">
    <source>
        <dbReference type="ARBA" id="ARBA00002184"/>
    </source>
</evidence>
<dbReference type="Pfam" id="PF22456">
    <property type="entry name" value="PqqF-like_C_4"/>
    <property type="match status" value="1"/>
</dbReference>
<evidence type="ECO:0000256" key="11">
    <source>
        <dbReference type="ARBA" id="ARBA00029597"/>
    </source>
</evidence>
<evidence type="ECO:0000256" key="13">
    <source>
        <dbReference type="ARBA" id="ARBA00033450"/>
    </source>
</evidence>
<dbReference type="FunFam" id="3.30.830.10:FF:000005">
    <property type="entry name" value="nardilysin isoform X1"/>
    <property type="match status" value="1"/>
</dbReference>
<comment type="cofactor">
    <cofactor evidence="1">
        <name>Zn(2+)</name>
        <dbReference type="ChEBI" id="CHEBI:29105"/>
    </cofactor>
</comment>
<dbReference type="PANTHER" id="PTHR43690">
    <property type="entry name" value="NARDILYSIN"/>
    <property type="match status" value="1"/>
</dbReference>
<dbReference type="InterPro" id="IPR011765">
    <property type="entry name" value="Pept_M16_N"/>
</dbReference>
<dbReference type="Pfam" id="PF16187">
    <property type="entry name" value="Peptidase_M16_M"/>
    <property type="match status" value="1"/>
</dbReference>
<dbReference type="EC" id="3.4.24.55" evidence="4"/>
<reference evidence="20 21" key="1">
    <citation type="submission" date="2020-08" db="EMBL/GenBank/DDBJ databases">
        <title>Genomic Encyclopedia of Type Strains, Phase III (KMG-III): the genomes of soil and plant-associated and newly described type strains.</title>
        <authorList>
            <person name="Whitman W."/>
        </authorList>
    </citation>
    <scope>NUCLEOTIDE SEQUENCE [LARGE SCALE GENOMIC DNA]</scope>
    <source>
        <strain evidence="20 21">CECT 8654</strain>
    </source>
</reference>
<dbReference type="SUPFAM" id="SSF63411">
    <property type="entry name" value="LuxS/MPP-like metallohydrolase"/>
    <property type="match status" value="4"/>
</dbReference>
<dbReference type="EMBL" id="JACHWY010000001">
    <property type="protein sequence ID" value="MBB3045807.1"/>
    <property type="molecule type" value="Genomic_DNA"/>
</dbReference>
<dbReference type="AlphaFoldDB" id="A0A7W4W2P0"/>
<dbReference type="Pfam" id="PF00675">
    <property type="entry name" value="Peptidase_M16"/>
    <property type="match status" value="1"/>
</dbReference>
<gene>
    <name evidence="20" type="ORF">FHR99_000043</name>
</gene>
<feature type="domain" description="Peptidase M16 middle/third" evidence="18">
    <location>
        <begin position="392"/>
        <end position="669"/>
    </location>
</feature>
<dbReference type="InterPro" id="IPR054734">
    <property type="entry name" value="PqqF-like_C_4"/>
</dbReference>
<dbReference type="PROSITE" id="PS51257">
    <property type="entry name" value="PROKAR_LIPOPROTEIN"/>
    <property type="match status" value="1"/>
</dbReference>
<evidence type="ECO:0000256" key="7">
    <source>
        <dbReference type="ARBA" id="ARBA00022723"/>
    </source>
</evidence>
<keyword evidence="9" id="KW-0862">Zinc</keyword>
<dbReference type="GO" id="GO:0005737">
    <property type="term" value="C:cytoplasm"/>
    <property type="evidence" value="ECO:0007669"/>
    <property type="project" value="UniProtKB-ARBA"/>
</dbReference>
<keyword evidence="8" id="KW-0378">Hydrolase</keyword>
<dbReference type="InterPro" id="IPR001431">
    <property type="entry name" value="Pept_M16_Zn_BS"/>
</dbReference>